<organism evidence="1">
    <name type="scientific">marine sediment metagenome</name>
    <dbReference type="NCBI Taxonomy" id="412755"/>
    <lineage>
        <taxon>unclassified sequences</taxon>
        <taxon>metagenomes</taxon>
        <taxon>ecological metagenomes</taxon>
    </lineage>
</organism>
<accession>X1A9B3</accession>
<evidence type="ECO:0000313" key="1">
    <source>
        <dbReference type="EMBL" id="GAG66647.1"/>
    </source>
</evidence>
<feature type="non-terminal residue" evidence="1">
    <location>
        <position position="1"/>
    </location>
</feature>
<dbReference type="AlphaFoldDB" id="X1A9B3"/>
<sequence length="250" mass="30170">EIVEDLGPLIGKLDMIHLMKDDLTKYSKVDKFLGLPDYSNLDTCLELKDKNYKITYFSVNSTHWYEIEQLDTKSKFKSLIFGFKDYDKSSEFNVLDNFTEHLKRRMEELHLFPLIEEIEEKTRIMMKFFRLYRFLEYLFSDYYLKQNSMDIRNDERVMSELNWIEQNNIELNDLFTVFRRKDDPGQYNKILSLLNGKYLIQFRSHTSFSSSIKTKEELLESSNSRKVKTLLFNIFEEIKIHIKDNYNITI</sequence>
<protein>
    <submittedName>
        <fullName evidence="1">Uncharacterized protein</fullName>
    </submittedName>
</protein>
<gene>
    <name evidence="1" type="ORF">S01H4_20703</name>
</gene>
<dbReference type="EMBL" id="BART01009328">
    <property type="protein sequence ID" value="GAG66647.1"/>
    <property type="molecule type" value="Genomic_DNA"/>
</dbReference>
<name>X1A9B3_9ZZZZ</name>
<comment type="caution">
    <text evidence="1">The sequence shown here is derived from an EMBL/GenBank/DDBJ whole genome shotgun (WGS) entry which is preliminary data.</text>
</comment>
<reference evidence="1" key="1">
    <citation type="journal article" date="2014" name="Front. Microbiol.">
        <title>High frequency of phylogenetically diverse reductive dehalogenase-homologous genes in deep subseafloor sedimentary metagenomes.</title>
        <authorList>
            <person name="Kawai M."/>
            <person name="Futagami T."/>
            <person name="Toyoda A."/>
            <person name="Takaki Y."/>
            <person name="Nishi S."/>
            <person name="Hori S."/>
            <person name="Arai W."/>
            <person name="Tsubouchi T."/>
            <person name="Morono Y."/>
            <person name="Uchiyama I."/>
            <person name="Ito T."/>
            <person name="Fujiyama A."/>
            <person name="Inagaki F."/>
            <person name="Takami H."/>
        </authorList>
    </citation>
    <scope>NUCLEOTIDE SEQUENCE</scope>
    <source>
        <strain evidence="1">Expedition CK06-06</strain>
    </source>
</reference>
<proteinExistence type="predicted"/>